<evidence type="ECO:0000313" key="2">
    <source>
        <dbReference type="Proteomes" id="UP000325182"/>
    </source>
</evidence>
<organism evidence="1 2">
    <name type="scientific">Rossellomorea vietnamensis</name>
    <dbReference type="NCBI Taxonomy" id="218284"/>
    <lineage>
        <taxon>Bacteria</taxon>
        <taxon>Bacillati</taxon>
        <taxon>Bacillota</taxon>
        <taxon>Bacilli</taxon>
        <taxon>Bacillales</taxon>
        <taxon>Bacillaceae</taxon>
        <taxon>Rossellomorea</taxon>
    </lineage>
</organism>
<dbReference type="AlphaFoldDB" id="A0A5D4MBJ4"/>
<evidence type="ECO:0000313" key="1">
    <source>
        <dbReference type="EMBL" id="TYR98858.1"/>
    </source>
</evidence>
<comment type="caution">
    <text evidence="1">The sequence shown here is derived from an EMBL/GenBank/DDBJ whole genome shotgun (WGS) entry which is preliminary data.</text>
</comment>
<reference evidence="1 2" key="1">
    <citation type="submission" date="2019-08" db="EMBL/GenBank/DDBJ databases">
        <title>Bacillus genomes from the desert of Cuatro Cienegas, Coahuila.</title>
        <authorList>
            <person name="Olmedo-Alvarez G."/>
        </authorList>
    </citation>
    <scope>NUCLEOTIDE SEQUENCE [LARGE SCALE GENOMIC DNA]</scope>
    <source>
        <strain evidence="1 2">CH128b_4D</strain>
    </source>
</reference>
<gene>
    <name evidence="1" type="ORF">FZC84_12595</name>
</gene>
<sequence length="84" mass="9602">MVAFELNTLQVECTMFFQENPYTFETVNGISIRIGRRVEDLLPVLGALVESMILERVGSGESAIYRYIQPTWSGLNEESLWNEV</sequence>
<accession>A0A5D4MBJ4</accession>
<name>A0A5D4MBJ4_9BACI</name>
<dbReference type="Proteomes" id="UP000325182">
    <property type="component" value="Unassembled WGS sequence"/>
</dbReference>
<dbReference type="EMBL" id="VTEG01000008">
    <property type="protein sequence ID" value="TYR98858.1"/>
    <property type="molecule type" value="Genomic_DNA"/>
</dbReference>
<dbReference type="RefSeq" id="WP_148954105.1">
    <property type="nucleotide sequence ID" value="NZ_VTEG01000008.1"/>
</dbReference>
<proteinExistence type="predicted"/>
<protein>
    <submittedName>
        <fullName evidence="1">Uncharacterized protein</fullName>
    </submittedName>
</protein>